<dbReference type="SUPFAM" id="SSF50475">
    <property type="entry name" value="FMN-binding split barrel"/>
    <property type="match status" value="1"/>
</dbReference>
<dbReference type="PANTHER" id="PTHR35176:SF1">
    <property type="entry name" value="F420H(2)-DEPENDENT BILIVERDIN REDUCTASE"/>
    <property type="match status" value="1"/>
</dbReference>
<name>A0A1S2QJH1_9ACTN</name>
<evidence type="ECO:0000259" key="2">
    <source>
        <dbReference type="Pfam" id="PF01243"/>
    </source>
</evidence>
<dbReference type="InterPro" id="IPR012349">
    <property type="entry name" value="Split_barrel_FMN-bd"/>
</dbReference>
<proteinExistence type="predicted"/>
<dbReference type="GO" id="GO:0005829">
    <property type="term" value="C:cytosol"/>
    <property type="evidence" value="ECO:0007669"/>
    <property type="project" value="TreeGrafter"/>
</dbReference>
<dbReference type="InterPro" id="IPR019920">
    <property type="entry name" value="F420-binding_dom_put"/>
</dbReference>
<dbReference type="GO" id="GO:0070967">
    <property type="term" value="F:coenzyme F420 binding"/>
    <property type="evidence" value="ECO:0007669"/>
    <property type="project" value="TreeGrafter"/>
</dbReference>
<dbReference type="NCBIfam" id="TIGR03618">
    <property type="entry name" value="Rv1155_F420"/>
    <property type="match status" value="1"/>
</dbReference>
<organism evidence="3 4">
    <name type="scientific">Streptomyces monashensis</name>
    <dbReference type="NCBI Taxonomy" id="1678012"/>
    <lineage>
        <taxon>Bacteria</taxon>
        <taxon>Bacillati</taxon>
        <taxon>Actinomycetota</taxon>
        <taxon>Actinomycetes</taxon>
        <taxon>Kitasatosporales</taxon>
        <taxon>Streptomycetaceae</taxon>
        <taxon>Streptomyces</taxon>
    </lineage>
</organism>
<dbReference type="OrthoDB" id="159383at2"/>
<dbReference type="GO" id="GO:0016627">
    <property type="term" value="F:oxidoreductase activity, acting on the CH-CH group of donors"/>
    <property type="evidence" value="ECO:0007669"/>
    <property type="project" value="TreeGrafter"/>
</dbReference>
<accession>A0A1S2QJH1</accession>
<gene>
    <name evidence="3" type="ORF">BIV23_07910</name>
</gene>
<evidence type="ECO:0000313" key="3">
    <source>
        <dbReference type="EMBL" id="OIK06310.1"/>
    </source>
</evidence>
<dbReference type="Gene3D" id="2.30.110.10">
    <property type="entry name" value="Electron Transport, Fmn-binding Protein, Chain A"/>
    <property type="match status" value="1"/>
</dbReference>
<dbReference type="RefSeq" id="WP_071380041.1">
    <property type="nucleotide sequence ID" value="NZ_MLYO01000015.1"/>
</dbReference>
<dbReference type="PANTHER" id="PTHR35176">
    <property type="entry name" value="HEME OXYGENASE HI_0854-RELATED"/>
    <property type="match status" value="1"/>
</dbReference>
<protein>
    <submittedName>
        <fullName evidence="3">PPOX class F420-dependent enzyme</fullName>
    </submittedName>
</protein>
<evidence type="ECO:0000313" key="4">
    <source>
        <dbReference type="Proteomes" id="UP000179642"/>
    </source>
</evidence>
<keyword evidence="4" id="KW-1185">Reference proteome</keyword>
<dbReference type="InterPro" id="IPR011576">
    <property type="entry name" value="Pyridox_Oxase_N"/>
</dbReference>
<evidence type="ECO:0000256" key="1">
    <source>
        <dbReference type="ARBA" id="ARBA00023002"/>
    </source>
</evidence>
<sequence>MAQTMTKDEWKSFISEGTRTAKLSTVRADGSPHIAPVWFLLDGDEIVFNTGRDTVKGRNLARDGRVALCVDDERPPFSFVVLQGRAELDDDLPEIRRWATRIAARYVGEERAEEYGARNGVPGELLVRLRVDKAVALAGVAD</sequence>
<dbReference type="EMBL" id="MLYO01000015">
    <property type="protein sequence ID" value="OIK06310.1"/>
    <property type="molecule type" value="Genomic_DNA"/>
</dbReference>
<keyword evidence="1" id="KW-0560">Oxidoreductase</keyword>
<dbReference type="InterPro" id="IPR052019">
    <property type="entry name" value="F420H2_bilvrd_red/Heme_oxyg"/>
</dbReference>
<feature type="domain" description="Pyridoxamine 5'-phosphate oxidase N-terminal" evidence="2">
    <location>
        <begin position="7"/>
        <end position="131"/>
    </location>
</feature>
<reference evidence="3 4" key="1">
    <citation type="submission" date="2016-10" db="EMBL/GenBank/DDBJ databases">
        <title>Genome sequence of Streptomyces sp. MUSC 1.</title>
        <authorList>
            <person name="Lee L.-H."/>
            <person name="Ser H.-L."/>
            <person name="Law J.W.-F."/>
        </authorList>
    </citation>
    <scope>NUCLEOTIDE SEQUENCE [LARGE SCALE GENOMIC DNA]</scope>
    <source>
        <strain evidence="3 4">MUSC 1</strain>
    </source>
</reference>
<comment type="caution">
    <text evidence="3">The sequence shown here is derived from an EMBL/GenBank/DDBJ whole genome shotgun (WGS) entry which is preliminary data.</text>
</comment>
<dbReference type="Proteomes" id="UP000179642">
    <property type="component" value="Unassembled WGS sequence"/>
</dbReference>
<dbReference type="AlphaFoldDB" id="A0A1S2QJH1"/>
<dbReference type="Pfam" id="PF01243">
    <property type="entry name" value="PNPOx_N"/>
    <property type="match status" value="1"/>
</dbReference>